<gene>
    <name evidence="6" type="ORF">HTAM1171_LOCUS5386</name>
    <name evidence="7" type="ORF">HTAM1171_LOCUS5387</name>
</gene>
<evidence type="ECO:0000256" key="2">
    <source>
        <dbReference type="ARBA" id="ARBA00022692"/>
    </source>
</evidence>
<keyword evidence="2 5" id="KW-0812">Transmembrane</keyword>
<comment type="similarity">
    <text evidence="5">Belongs to the PRA1 family.</text>
</comment>
<accession>A0A6U0G2X4</accession>
<dbReference type="InterPro" id="IPR004895">
    <property type="entry name" value="Prenylated_rab_accept_PRA1"/>
</dbReference>
<dbReference type="GO" id="GO:0005794">
    <property type="term" value="C:Golgi apparatus"/>
    <property type="evidence" value="ECO:0007669"/>
    <property type="project" value="TreeGrafter"/>
</dbReference>
<name>A0A6U0G2X4_9STRA</name>
<evidence type="ECO:0000313" key="7">
    <source>
        <dbReference type="EMBL" id="CAD9489816.1"/>
    </source>
</evidence>
<dbReference type="Pfam" id="PF03208">
    <property type="entry name" value="PRA1"/>
    <property type="match status" value="1"/>
</dbReference>
<protein>
    <recommendedName>
        <fullName evidence="5">PRA1 family protein</fullName>
    </recommendedName>
</protein>
<dbReference type="EMBL" id="HBGV01008711">
    <property type="protein sequence ID" value="CAD9489812.1"/>
    <property type="molecule type" value="Transcribed_RNA"/>
</dbReference>
<comment type="subcellular location">
    <subcellularLocation>
        <location evidence="1 5">Membrane</location>
        <topology evidence="1 5">Multi-pass membrane protein</topology>
    </subcellularLocation>
</comment>
<evidence type="ECO:0000256" key="1">
    <source>
        <dbReference type="ARBA" id="ARBA00004141"/>
    </source>
</evidence>
<feature type="transmembrane region" description="Helical" evidence="5">
    <location>
        <begin position="169"/>
        <end position="189"/>
    </location>
</feature>
<dbReference type="EMBL" id="HBGV01008712">
    <property type="protein sequence ID" value="CAD9489816.1"/>
    <property type="molecule type" value="Transcribed_RNA"/>
</dbReference>
<keyword evidence="4 5" id="KW-0472">Membrane</keyword>
<feature type="transmembrane region" description="Helical" evidence="5">
    <location>
        <begin position="107"/>
        <end position="125"/>
    </location>
</feature>
<keyword evidence="3 5" id="KW-1133">Transmembrane helix</keyword>
<organism evidence="6">
    <name type="scientific">Helicotheca tamesis</name>
    <dbReference type="NCBI Taxonomy" id="374047"/>
    <lineage>
        <taxon>Eukaryota</taxon>
        <taxon>Sar</taxon>
        <taxon>Stramenopiles</taxon>
        <taxon>Ochrophyta</taxon>
        <taxon>Bacillariophyta</taxon>
        <taxon>Mediophyceae</taxon>
        <taxon>Lithodesmiophycidae</taxon>
        <taxon>Lithodesmiales</taxon>
        <taxon>Lithodesmiaceae</taxon>
        <taxon>Helicotheca</taxon>
    </lineage>
</organism>
<reference evidence="6" key="1">
    <citation type="submission" date="2021-01" db="EMBL/GenBank/DDBJ databases">
        <authorList>
            <person name="Corre E."/>
            <person name="Pelletier E."/>
            <person name="Niang G."/>
            <person name="Scheremetjew M."/>
            <person name="Finn R."/>
            <person name="Kale V."/>
            <person name="Holt S."/>
            <person name="Cochrane G."/>
            <person name="Meng A."/>
            <person name="Brown T."/>
            <person name="Cohen L."/>
        </authorList>
    </citation>
    <scope>NUCLEOTIDE SEQUENCE</scope>
    <source>
        <strain evidence="6">CCMP826</strain>
    </source>
</reference>
<evidence type="ECO:0000256" key="3">
    <source>
        <dbReference type="ARBA" id="ARBA00022989"/>
    </source>
</evidence>
<proteinExistence type="inferred from homology"/>
<dbReference type="AlphaFoldDB" id="A0A6U0G2X4"/>
<evidence type="ECO:0000313" key="6">
    <source>
        <dbReference type="EMBL" id="CAD9489812.1"/>
    </source>
</evidence>
<sequence>MGLNDPVSDESASASTGSAATMAVLGGLMGTVKEKWNASGGNEFASNISKSLPQGTQDYITQAQSKLFNREHFRSPTVFFGFGEERPFYFERTPALLVPRMKHNLTFFYLNYMVLTAILFVLTLIVSPGAIIGIAILGFAWVAVIRATQEGSVKIKGITITQKQASIGMSALSVLALFYILSNIFWWTLATSGFICGAHAVMRDAAMHKDEEDKVQMSGDLALSTEDEDAAFLNPVKSQPAEIPV</sequence>
<evidence type="ECO:0000256" key="4">
    <source>
        <dbReference type="ARBA" id="ARBA00023136"/>
    </source>
</evidence>
<dbReference type="PANTHER" id="PTHR19317:SF0">
    <property type="entry name" value="PRENYLATED RAB ACCEPTOR PROTEIN 1"/>
    <property type="match status" value="1"/>
</dbReference>
<evidence type="ECO:0000256" key="5">
    <source>
        <dbReference type="RuleBase" id="RU363107"/>
    </source>
</evidence>
<dbReference type="PANTHER" id="PTHR19317">
    <property type="entry name" value="PRENYLATED RAB ACCEPTOR 1-RELATED"/>
    <property type="match status" value="1"/>
</dbReference>
<dbReference type="GO" id="GO:0016020">
    <property type="term" value="C:membrane"/>
    <property type="evidence" value="ECO:0007669"/>
    <property type="project" value="UniProtKB-SubCell"/>
</dbReference>